<dbReference type="AlphaFoldDB" id="A0A672MRU7"/>
<dbReference type="Ensembl" id="ENSSGRT00000042678.1">
    <property type="protein sequence ID" value="ENSSGRP00000039804.1"/>
    <property type="gene ID" value="ENSSGRG00000021733.1"/>
</dbReference>
<protein>
    <submittedName>
        <fullName evidence="1">Uncharacterized protein</fullName>
    </submittedName>
</protein>
<organism evidence="1 2">
    <name type="scientific">Sinocyclocheilus grahami</name>
    <name type="common">Dianchi golden-line fish</name>
    <name type="synonym">Barbus grahami</name>
    <dbReference type="NCBI Taxonomy" id="75366"/>
    <lineage>
        <taxon>Eukaryota</taxon>
        <taxon>Metazoa</taxon>
        <taxon>Chordata</taxon>
        <taxon>Craniata</taxon>
        <taxon>Vertebrata</taxon>
        <taxon>Euteleostomi</taxon>
        <taxon>Actinopterygii</taxon>
        <taxon>Neopterygii</taxon>
        <taxon>Teleostei</taxon>
        <taxon>Ostariophysi</taxon>
        <taxon>Cypriniformes</taxon>
        <taxon>Cyprinidae</taxon>
        <taxon>Cyprininae</taxon>
        <taxon>Sinocyclocheilus</taxon>
    </lineage>
</organism>
<accession>A0A672MRU7</accession>
<reference evidence="1" key="2">
    <citation type="submission" date="2025-09" db="UniProtKB">
        <authorList>
            <consortium name="Ensembl"/>
        </authorList>
    </citation>
    <scope>IDENTIFICATION</scope>
</reference>
<dbReference type="Proteomes" id="UP000472262">
    <property type="component" value="Unassembled WGS sequence"/>
</dbReference>
<sequence>DISRSTIDRERWQITKREKNKKKGYDQARGRTRINIGAAIQQWRELKEREGLESDAEVALFLLDR</sequence>
<dbReference type="OMA" id="RERWQIT"/>
<dbReference type="InParanoid" id="A0A672MRU7"/>
<reference evidence="1" key="1">
    <citation type="submission" date="2025-08" db="UniProtKB">
        <authorList>
            <consortium name="Ensembl"/>
        </authorList>
    </citation>
    <scope>IDENTIFICATION</scope>
</reference>
<evidence type="ECO:0000313" key="2">
    <source>
        <dbReference type="Proteomes" id="UP000472262"/>
    </source>
</evidence>
<keyword evidence="2" id="KW-1185">Reference proteome</keyword>
<evidence type="ECO:0000313" key="1">
    <source>
        <dbReference type="Ensembl" id="ENSSGRP00000039804.1"/>
    </source>
</evidence>
<proteinExistence type="predicted"/>
<name>A0A672MRU7_SINGR</name>